<reference evidence="1" key="1">
    <citation type="journal article" date="2021" name="Genome Biol. Evol.">
        <title>A High-Quality Reference Genome for a Parasitic Bivalve with Doubly Uniparental Inheritance (Bivalvia: Unionida).</title>
        <authorList>
            <person name="Smith C.H."/>
        </authorList>
    </citation>
    <scope>NUCLEOTIDE SEQUENCE</scope>
    <source>
        <strain evidence="1">CHS0354</strain>
    </source>
</reference>
<protein>
    <submittedName>
        <fullName evidence="1">Uncharacterized protein</fullName>
    </submittedName>
</protein>
<accession>A0AAE0SGP1</accession>
<reference evidence="1" key="2">
    <citation type="journal article" date="2021" name="Genome Biol. Evol.">
        <title>Developing a high-quality reference genome for a parasitic bivalve with doubly uniparental inheritance (Bivalvia: Unionida).</title>
        <authorList>
            <person name="Smith C.H."/>
        </authorList>
    </citation>
    <scope>NUCLEOTIDE SEQUENCE</scope>
    <source>
        <strain evidence="1">CHS0354</strain>
        <tissue evidence="1">Mantle</tissue>
    </source>
</reference>
<proteinExistence type="predicted"/>
<dbReference type="SUPFAM" id="SSF63829">
    <property type="entry name" value="Calcium-dependent phosphotriesterase"/>
    <property type="match status" value="1"/>
</dbReference>
<comment type="caution">
    <text evidence="1">The sequence shown here is derived from an EMBL/GenBank/DDBJ whole genome shotgun (WGS) entry which is preliminary data.</text>
</comment>
<evidence type="ECO:0000313" key="2">
    <source>
        <dbReference type="Proteomes" id="UP001195483"/>
    </source>
</evidence>
<name>A0AAE0SGP1_9BIVA</name>
<organism evidence="1 2">
    <name type="scientific">Potamilus streckersoni</name>
    <dbReference type="NCBI Taxonomy" id="2493646"/>
    <lineage>
        <taxon>Eukaryota</taxon>
        <taxon>Metazoa</taxon>
        <taxon>Spiralia</taxon>
        <taxon>Lophotrochozoa</taxon>
        <taxon>Mollusca</taxon>
        <taxon>Bivalvia</taxon>
        <taxon>Autobranchia</taxon>
        <taxon>Heteroconchia</taxon>
        <taxon>Palaeoheterodonta</taxon>
        <taxon>Unionida</taxon>
        <taxon>Unionoidea</taxon>
        <taxon>Unionidae</taxon>
        <taxon>Ambleminae</taxon>
        <taxon>Lampsilini</taxon>
        <taxon>Potamilus</taxon>
    </lineage>
</organism>
<dbReference type="Gene3D" id="2.120.10.30">
    <property type="entry name" value="TolB, C-terminal domain"/>
    <property type="match status" value="1"/>
</dbReference>
<sequence length="257" mass="29125">MADRMISRVNLCLEQIKKKFEELGAVNLNLEVESEIKILLAQKSDIGRVMCRKTRAQFPISRVERSLKERQIEMVNAVKIKGPDNKTPDFRGKTLQFLCITSGAIKPTRKVQTRYECWGVASAGNGKIAEMCYPFDCQCDLSATYVTLNSSCTRVYISVWKANYLYCFDMDGRMMYKYSADNLKKPFGVATDRDDNVYLVGRGSNNIHQLTSDGTPIRIITEDIPRGSMAVCFSNSLDRFLITNDSISDSINVFRLT</sequence>
<dbReference type="AlphaFoldDB" id="A0AAE0SGP1"/>
<keyword evidence="2" id="KW-1185">Reference proteome</keyword>
<evidence type="ECO:0000313" key="1">
    <source>
        <dbReference type="EMBL" id="KAK3591681.1"/>
    </source>
</evidence>
<dbReference type="InterPro" id="IPR011042">
    <property type="entry name" value="6-blade_b-propeller_TolB-like"/>
</dbReference>
<dbReference type="EMBL" id="JAEAOA010002340">
    <property type="protein sequence ID" value="KAK3591681.1"/>
    <property type="molecule type" value="Genomic_DNA"/>
</dbReference>
<reference evidence="1" key="3">
    <citation type="submission" date="2023-05" db="EMBL/GenBank/DDBJ databases">
        <authorList>
            <person name="Smith C.H."/>
        </authorList>
    </citation>
    <scope>NUCLEOTIDE SEQUENCE</scope>
    <source>
        <strain evidence="1">CHS0354</strain>
        <tissue evidence="1">Mantle</tissue>
    </source>
</reference>
<dbReference type="Proteomes" id="UP001195483">
    <property type="component" value="Unassembled WGS sequence"/>
</dbReference>
<gene>
    <name evidence="1" type="ORF">CHS0354_040605</name>
</gene>